<dbReference type="CDD" id="cd05266">
    <property type="entry name" value="SDR_a4"/>
    <property type="match status" value="1"/>
</dbReference>
<comment type="caution">
    <text evidence="1">The sequence shown here is derived from an EMBL/GenBank/DDBJ whole genome shotgun (WGS) entry which is preliminary data.</text>
</comment>
<dbReference type="AlphaFoldDB" id="A0A364Y0H5"/>
<organism evidence="1 2">
    <name type="scientific">Pseudochryseolinea flava</name>
    <dbReference type="NCBI Taxonomy" id="2059302"/>
    <lineage>
        <taxon>Bacteria</taxon>
        <taxon>Pseudomonadati</taxon>
        <taxon>Bacteroidota</taxon>
        <taxon>Cytophagia</taxon>
        <taxon>Cytophagales</taxon>
        <taxon>Fulvivirgaceae</taxon>
        <taxon>Pseudochryseolinea</taxon>
    </lineage>
</organism>
<sequence length="275" mass="30628">MASKTGVDMKAGTLSILGCGWLGMAVADRFLREGWQVNGSTTTQEKLSTLTTKGVNAFLVEMNPHLQGSALDRFFHADVLLVSVPPRRKAGLTDLYNTQIESLSIALTKTNITRIIFISSTSIYDDLNREVFEEDANPSSYLYRAEQCLFSVENYKTTVLRFAGLIGGDRHPGRFLSGKQNVDGAEMPVNMIHQQDCVNIIMAIVQQDLFGDVFNACADLHPTKKEFYEASSRALNVAPPTFSNNVHTPFKIVNADKLKEKLQYQFTYPDPMSMI</sequence>
<name>A0A364Y0H5_9BACT</name>
<dbReference type="InterPro" id="IPR036291">
    <property type="entry name" value="NAD(P)-bd_dom_sf"/>
</dbReference>
<dbReference type="SUPFAM" id="SSF51735">
    <property type="entry name" value="NAD(P)-binding Rossmann-fold domains"/>
    <property type="match status" value="1"/>
</dbReference>
<keyword evidence="2" id="KW-1185">Reference proteome</keyword>
<evidence type="ECO:0000313" key="1">
    <source>
        <dbReference type="EMBL" id="RAW00098.1"/>
    </source>
</evidence>
<reference evidence="1 2" key="1">
    <citation type="submission" date="2018-06" db="EMBL/GenBank/DDBJ databases">
        <title>Chryseolinea flavus sp. nov., a member of the phylum Bacteroidetes isolated from soil.</title>
        <authorList>
            <person name="Li Y."/>
            <person name="Wang J."/>
        </authorList>
    </citation>
    <scope>NUCLEOTIDE SEQUENCE [LARGE SCALE GENOMIC DNA]</scope>
    <source>
        <strain evidence="1 2">SDU1-6</strain>
    </source>
</reference>
<proteinExistence type="predicted"/>
<protein>
    <submittedName>
        <fullName evidence="1">SDR family NAD(P)-dependent oxidoreductase</fullName>
    </submittedName>
</protein>
<evidence type="ECO:0000313" key="2">
    <source>
        <dbReference type="Proteomes" id="UP000251889"/>
    </source>
</evidence>
<dbReference type="PANTHER" id="PTHR48079:SF6">
    <property type="entry name" value="NAD(P)-BINDING DOMAIN-CONTAINING PROTEIN-RELATED"/>
    <property type="match status" value="1"/>
</dbReference>
<dbReference type="GO" id="GO:0004029">
    <property type="term" value="F:aldehyde dehydrogenase (NAD+) activity"/>
    <property type="evidence" value="ECO:0007669"/>
    <property type="project" value="TreeGrafter"/>
</dbReference>
<dbReference type="OrthoDB" id="751203at2"/>
<gene>
    <name evidence="1" type="ORF">DQQ10_16240</name>
</gene>
<dbReference type="PANTHER" id="PTHR48079">
    <property type="entry name" value="PROTEIN YEEZ"/>
    <property type="match status" value="1"/>
</dbReference>
<dbReference type="InterPro" id="IPR051783">
    <property type="entry name" value="NAD(P)-dependent_oxidoreduct"/>
</dbReference>
<dbReference type="EMBL" id="QMFY01000008">
    <property type="protein sequence ID" value="RAW00098.1"/>
    <property type="molecule type" value="Genomic_DNA"/>
</dbReference>
<dbReference type="GO" id="GO:0005737">
    <property type="term" value="C:cytoplasm"/>
    <property type="evidence" value="ECO:0007669"/>
    <property type="project" value="TreeGrafter"/>
</dbReference>
<dbReference type="Gene3D" id="3.40.50.720">
    <property type="entry name" value="NAD(P)-binding Rossmann-like Domain"/>
    <property type="match status" value="1"/>
</dbReference>
<accession>A0A364Y0H5</accession>
<dbReference type="Proteomes" id="UP000251889">
    <property type="component" value="Unassembled WGS sequence"/>
</dbReference>